<feature type="transmembrane region" description="Helical" evidence="8">
    <location>
        <begin position="167"/>
        <end position="186"/>
    </location>
</feature>
<evidence type="ECO:0000256" key="2">
    <source>
        <dbReference type="ARBA" id="ARBA00009033"/>
    </source>
</evidence>
<feature type="domain" description="Concentrative nucleoside transporter C-terminal" evidence="10">
    <location>
        <begin position="338"/>
        <end position="546"/>
    </location>
</feature>
<comment type="caution">
    <text evidence="11">The sequence shown here is derived from an EMBL/GenBank/DDBJ whole genome shotgun (WGS) entry which is preliminary data.</text>
</comment>
<feature type="transmembrane region" description="Helical" evidence="8">
    <location>
        <begin position="221"/>
        <end position="238"/>
    </location>
</feature>
<proteinExistence type="inferred from homology"/>
<evidence type="ECO:0000256" key="7">
    <source>
        <dbReference type="SAM" id="MobiDB-lite"/>
    </source>
</evidence>
<dbReference type="PANTHER" id="PTHR10590:SF4">
    <property type="entry name" value="SOLUTE CARRIER FAMILY 28 MEMBER 3"/>
    <property type="match status" value="1"/>
</dbReference>
<sequence length="573" mass="62904">MENKAYASETSIDIPKITNPNPREDASHVHINIPEKCPITLDKQNTPTVTDKETTHTGETEESLSKETCLQNVLKIQRKLSAYYHQQKHKLWKITKFILLIGWFVYIAFALLYNPEGAIVVTVITGLASLGIGYSLMKENGFLGKLQTHCFKPCFQCVTKNWRFLRWFAYGLALVGIATLLYFLVAKENPEYLRSLAGLVTIIVLTFITSTHPTKVNWRPVVWGLGLQFIFGLVVLRWESGYKLFEAMANTFRDFLRHSDTGSIFMFGEAYTNHPIAFQAFPQAIFFSSVMSVLFHVGIMKKVIGGVGWIMEVTCGTTTIESINAAANIIVSGAPPVHVVSAAIMSAPAALALSKLSCPETEESLTKRGDLKLDIPKASNILDAASNGAVITIKLISHVVVNIIAFSGLMTFVNAALSYIGGRVGLAELSFKFICGKVLSPLAYLLGVTWADAEKVGELIGIKLFVNEYLSYELMNRYYIEGVMTERSVAITTYTLTGFGSVMDIGIVVGVISAYAPNKKADLSKMAMRTLLLGNVAGWLTACVAGVLYQGQDSYYVPTSSAIFNSTTTISTM</sequence>
<dbReference type="InterPro" id="IPR002668">
    <property type="entry name" value="CNT_N_dom"/>
</dbReference>
<evidence type="ECO:0000256" key="8">
    <source>
        <dbReference type="SAM" id="Phobius"/>
    </source>
</evidence>
<feature type="transmembrane region" description="Helical" evidence="8">
    <location>
        <begin position="276"/>
        <end position="295"/>
    </location>
</feature>
<dbReference type="EMBL" id="CAIIXF020000006">
    <property type="protein sequence ID" value="CAH1786314.1"/>
    <property type="molecule type" value="Genomic_DNA"/>
</dbReference>
<dbReference type="OrthoDB" id="6075923at2759"/>
<dbReference type="AlphaFoldDB" id="A0A8S4P006"/>
<evidence type="ECO:0000256" key="6">
    <source>
        <dbReference type="ARBA" id="ARBA00023136"/>
    </source>
</evidence>
<evidence type="ECO:0000256" key="1">
    <source>
        <dbReference type="ARBA" id="ARBA00004651"/>
    </source>
</evidence>
<keyword evidence="4 8" id="KW-0812">Transmembrane</keyword>
<keyword evidence="5 8" id="KW-1133">Transmembrane helix</keyword>
<dbReference type="InterPro" id="IPR011657">
    <property type="entry name" value="CNT_C_dom"/>
</dbReference>
<feature type="compositionally biased region" description="Basic and acidic residues" evidence="7">
    <location>
        <begin position="50"/>
        <end position="63"/>
    </location>
</feature>
<comment type="similarity">
    <text evidence="2">Belongs to the concentrative nucleoside transporter (CNT) (TC 2.A.41) family.</text>
</comment>
<evidence type="ECO:0000259" key="9">
    <source>
        <dbReference type="Pfam" id="PF01773"/>
    </source>
</evidence>
<dbReference type="Proteomes" id="UP000749559">
    <property type="component" value="Unassembled WGS sequence"/>
</dbReference>
<dbReference type="Pfam" id="PF01773">
    <property type="entry name" value="Nucleos_tra2_N"/>
    <property type="match status" value="1"/>
</dbReference>
<feature type="region of interest" description="Disordered" evidence="7">
    <location>
        <begin position="42"/>
        <end position="63"/>
    </location>
</feature>
<accession>A0A8S4P006</accession>
<keyword evidence="6 8" id="KW-0472">Membrane</keyword>
<gene>
    <name evidence="11" type="ORF">OFUS_LOCUS12230</name>
</gene>
<evidence type="ECO:0000259" key="10">
    <source>
        <dbReference type="Pfam" id="PF07662"/>
    </source>
</evidence>
<dbReference type="Pfam" id="PF07662">
    <property type="entry name" value="Nucleos_tra2_C"/>
    <property type="match status" value="1"/>
</dbReference>
<feature type="transmembrane region" description="Helical" evidence="8">
    <location>
        <begin position="528"/>
        <end position="549"/>
    </location>
</feature>
<evidence type="ECO:0000313" key="12">
    <source>
        <dbReference type="Proteomes" id="UP000749559"/>
    </source>
</evidence>
<keyword evidence="12" id="KW-1185">Reference proteome</keyword>
<comment type="subcellular location">
    <subcellularLocation>
        <location evidence="1">Cell membrane</location>
        <topology evidence="1">Multi-pass membrane protein</topology>
    </subcellularLocation>
</comment>
<feature type="transmembrane region" description="Helical" evidence="8">
    <location>
        <begin position="399"/>
        <end position="420"/>
    </location>
</feature>
<reference evidence="11" key="1">
    <citation type="submission" date="2022-03" db="EMBL/GenBank/DDBJ databases">
        <authorList>
            <person name="Martin C."/>
        </authorList>
    </citation>
    <scope>NUCLEOTIDE SEQUENCE</scope>
</reference>
<dbReference type="InterPro" id="IPR008276">
    <property type="entry name" value="C_nuclsd_transpt"/>
</dbReference>
<feature type="transmembrane region" description="Helical" evidence="8">
    <location>
        <begin position="494"/>
        <end position="516"/>
    </location>
</feature>
<organism evidence="11 12">
    <name type="scientific">Owenia fusiformis</name>
    <name type="common">Polychaete worm</name>
    <dbReference type="NCBI Taxonomy" id="6347"/>
    <lineage>
        <taxon>Eukaryota</taxon>
        <taxon>Metazoa</taxon>
        <taxon>Spiralia</taxon>
        <taxon>Lophotrochozoa</taxon>
        <taxon>Annelida</taxon>
        <taxon>Polychaeta</taxon>
        <taxon>Sedentaria</taxon>
        <taxon>Canalipalpata</taxon>
        <taxon>Sabellida</taxon>
        <taxon>Oweniida</taxon>
        <taxon>Oweniidae</taxon>
        <taxon>Owenia</taxon>
    </lineage>
</organism>
<evidence type="ECO:0000256" key="3">
    <source>
        <dbReference type="ARBA" id="ARBA00022475"/>
    </source>
</evidence>
<evidence type="ECO:0000256" key="4">
    <source>
        <dbReference type="ARBA" id="ARBA00022692"/>
    </source>
</evidence>
<feature type="domain" description="Concentrative nucleoside transporter N-terminal" evidence="9">
    <location>
        <begin position="197"/>
        <end position="269"/>
    </location>
</feature>
<evidence type="ECO:0008006" key="13">
    <source>
        <dbReference type="Google" id="ProtNLM"/>
    </source>
</evidence>
<dbReference type="PANTHER" id="PTHR10590">
    <property type="entry name" value="SODIUM/NUCLEOSIDE COTRANSPORTER"/>
    <property type="match status" value="1"/>
</dbReference>
<feature type="transmembrane region" description="Helical" evidence="8">
    <location>
        <begin position="192"/>
        <end position="209"/>
    </location>
</feature>
<feature type="region of interest" description="Disordered" evidence="7">
    <location>
        <begin position="1"/>
        <end position="24"/>
    </location>
</feature>
<evidence type="ECO:0000313" key="11">
    <source>
        <dbReference type="EMBL" id="CAH1786314.1"/>
    </source>
</evidence>
<dbReference type="GO" id="GO:0005415">
    <property type="term" value="F:nucleoside:sodium symporter activity"/>
    <property type="evidence" value="ECO:0007669"/>
    <property type="project" value="TreeGrafter"/>
</dbReference>
<name>A0A8S4P006_OWEFU</name>
<dbReference type="GO" id="GO:0005886">
    <property type="term" value="C:plasma membrane"/>
    <property type="evidence" value="ECO:0007669"/>
    <property type="project" value="UniProtKB-SubCell"/>
</dbReference>
<protein>
    <recommendedName>
        <fullName evidence="13">Sodium/nucleoside cotransporter</fullName>
    </recommendedName>
</protein>
<feature type="transmembrane region" description="Helical" evidence="8">
    <location>
        <begin position="94"/>
        <end position="113"/>
    </location>
</feature>
<keyword evidence="3" id="KW-1003">Cell membrane</keyword>
<feature type="transmembrane region" description="Helical" evidence="8">
    <location>
        <begin position="119"/>
        <end position="137"/>
    </location>
</feature>
<evidence type="ECO:0000256" key="5">
    <source>
        <dbReference type="ARBA" id="ARBA00022989"/>
    </source>
</evidence>